<reference evidence="3" key="1">
    <citation type="journal article" date="2019" name="Int. J. Syst. Evol. Microbiol.">
        <title>The Global Catalogue of Microorganisms (GCM) 10K type strain sequencing project: providing services to taxonomists for standard genome sequencing and annotation.</title>
        <authorList>
            <consortium name="The Broad Institute Genomics Platform"/>
            <consortium name="The Broad Institute Genome Sequencing Center for Infectious Disease"/>
            <person name="Wu L."/>
            <person name="Ma J."/>
        </authorList>
    </citation>
    <scope>NUCLEOTIDE SEQUENCE [LARGE SCALE GENOMIC DNA]</scope>
    <source>
        <strain evidence="3">CCUG 62952</strain>
    </source>
</reference>
<accession>A0ABW3CVD5</accession>
<evidence type="ECO:0000313" key="3">
    <source>
        <dbReference type="Proteomes" id="UP001596978"/>
    </source>
</evidence>
<dbReference type="Proteomes" id="UP001596978">
    <property type="component" value="Unassembled WGS sequence"/>
</dbReference>
<keyword evidence="3" id="KW-1185">Reference proteome</keyword>
<proteinExistence type="predicted"/>
<protein>
    <submittedName>
        <fullName evidence="2">Uncharacterized protein</fullName>
    </submittedName>
</protein>
<gene>
    <name evidence="2" type="ORF">ACFQ1M_05685</name>
</gene>
<dbReference type="RefSeq" id="WP_386405172.1">
    <property type="nucleotide sequence ID" value="NZ_JBHTJH010000004.1"/>
</dbReference>
<evidence type="ECO:0000313" key="2">
    <source>
        <dbReference type="EMBL" id="MFD0861688.1"/>
    </source>
</evidence>
<dbReference type="EMBL" id="JBHTJH010000004">
    <property type="protein sequence ID" value="MFD0861688.1"/>
    <property type="molecule type" value="Genomic_DNA"/>
</dbReference>
<organism evidence="2 3">
    <name type="scientific">Sungkyunkwania multivorans</name>
    <dbReference type="NCBI Taxonomy" id="1173618"/>
    <lineage>
        <taxon>Bacteria</taxon>
        <taxon>Pseudomonadati</taxon>
        <taxon>Bacteroidota</taxon>
        <taxon>Flavobacteriia</taxon>
        <taxon>Flavobacteriales</taxon>
        <taxon>Flavobacteriaceae</taxon>
        <taxon>Sungkyunkwania</taxon>
    </lineage>
</organism>
<sequence>MKTKIKNLLATATLCCIFLATLPTEAQIVDNENKLSLTLSDGTQVTLYGQASSLSDRKTKNYYYLPVSLRLGERPDKTKEFLFLKYITDKKESEGGIGGALLHMLMEWGLTPEQQKEVEQILANGQQGAPKKSVLKGALDVKPDGDKSLRIISATLTDEKLAPSVVQSLNAPVLPGAKVAVASNLSPNGAQLLAATFEKTRSITDLSIEMGFKYTTRIPAAKGRVIVNWSQIQKHIERDYAQYKETRKKKSRGGLFGAIGDALFGKKTEVTSRSYDEVRSVIDTMVEKEYIKVDFDENIADDRVTKIREAFFDFFLQKMTESGDSDNLAPPTKKEKEAMPNIKYGKKYTYNRKFFESSFKKKTEIYYLNYRLAVEKPFTITANLASWYDAVKNNKKCVGSVYLNDPFFEHRDINLILDLEAKEMFDKEVNYVTVNVRKKRKSGNDFQDSRTIDIEYLKNNGLKATINYARGDDKNSDVYEYKSQWSLKGGNIYPEDPEWIKGDWQGITLEPPVVPRTIEFESDLEELSAMGIVRATLQLRYYKFGKETQTNIPLTVSKGEPLIEKMIFTDRDTRGYAYQLVLTHKERGKMVLDWDAKVNDDYVYATIPQELKDEDPDYLEKVIKAGEAILKPGADGQVSKAAGILEKFKDVIKVVKTD</sequence>
<feature type="chain" id="PRO_5046832991" evidence="1">
    <location>
        <begin position="27"/>
        <end position="658"/>
    </location>
</feature>
<name>A0ABW3CVD5_9FLAO</name>
<keyword evidence="1" id="KW-0732">Signal</keyword>
<comment type="caution">
    <text evidence="2">The sequence shown here is derived from an EMBL/GenBank/DDBJ whole genome shotgun (WGS) entry which is preliminary data.</text>
</comment>
<evidence type="ECO:0000256" key="1">
    <source>
        <dbReference type="SAM" id="SignalP"/>
    </source>
</evidence>
<feature type="signal peptide" evidence="1">
    <location>
        <begin position="1"/>
        <end position="26"/>
    </location>
</feature>